<name>A0A7C9HBV3_9RHOB</name>
<dbReference type="RefSeq" id="WP_273250410.1">
    <property type="nucleotide sequence ID" value="NZ_VENJ01000019.1"/>
</dbReference>
<dbReference type="GO" id="GO:0003824">
    <property type="term" value="F:catalytic activity"/>
    <property type="evidence" value="ECO:0007669"/>
    <property type="project" value="InterPro"/>
</dbReference>
<dbReference type="PANTHER" id="PTHR42964:SF1">
    <property type="entry name" value="POLYKETIDE BIOSYNTHESIS ENOYL-COA HYDRATASE PKSH-RELATED"/>
    <property type="match status" value="1"/>
</dbReference>
<protein>
    <submittedName>
        <fullName evidence="3">Crotonase/enoyl-CoA hydratase family protein</fullName>
    </submittedName>
</protein>
<dbReference type="EMBL" id="VENJ01000019">
    <property type="protein sequence ID" value="MTJ05589.1"/>
    <property type="molecule type" value="Genomic_DNA"/>
</dbReference>
<dbReference type="PROSITE" id="PS00166">
    <property type="entry name" value="ENOYL_COA_HYDRATASE"/>
    <property type="match status" value="1"/>
</dbReference>
<proteinExistence type="inferred from homology"/>
<accession>A0A7C9HBV3</accession>
<evidence type="ECO:0000256" key="2">
    <source>
        <dbReference type="RuleBase" id="RU003707"/>
    </source>
</evidence>
<gene>
    <name evidence="3" type="ORF">FH759_12955</name>
</gene>
<sequence>MTYQTLTLEVDARGVATIIMNRPDSHNALNRALITELHAVAHELARDDSVRVVVLTGAGKSFCAGGDIGWFFETLSLDRAGRIAESSALAEMLRALNDLPKPLVGRINGAAYGGGAGMISVCDIAVAVQSARFGLTEVRLGLIPANISPYVVARIGAARARSVMLSGAAFGADRACAIGLVDEVAEDVGALDQAVDACVASHLEASPSAVAATKRLIAYVDSFDGEAVRDYTAEALADGWESEDGREGIASFIEKRRPRWRSDA</sequence>
<dbReference type="InterPro" id="IPR051683">
    <property type="entry name" value="Enoyl-CoA_Hydratase/Isomerase"/>
</dbReference>
<dbReference type="Pfam" id="PF00378">
    <property type="entry name" value="ECH_1"/>
    <property type="match status" value="1"/>
</dbReference>
<evidence type="ECO:0000313" key="4">
    <source>
        <dbReference type="Proteomes" id="UP000483078"/>
    </source>
</evidence>
<organism evidence="3 4">
    <name type="scientific">Sediminimonas qiaohouensis</name>
    <dbReference type="NCBI Taxonomy" id="552061"/>
    <lineage>
        <taxon>Bacteria</taxon>
        <taxon>Pseudomonadati</taxon>
        <taxon>Pseudomonadota</taxon>
        <taxon>Alphaproteobacteria</taxon>
        <taxon>Rhodobacterales</taxon>
        <taxon>Roseobacteraceae</taxon>
        <taxon>Sediminimonas</taxon>
    </lineage>
</organism>
<dbReference type="AlphaFoldDB" id="A0A7C9HBV3"/>
<dbReference type="InterPro" id="IPR029045">
    <property type="entry name" value="ClpP/crotonase-like_dom_sf"/>
</dbReference>
<comment type="caution">
    <text evidence="3">The sequence shown here is derived from an EMBL/GenBank/DDBJ whole genome shotgun (WGS) entry which is preliminary data.</text>
</comment>
<reference evidence="3 4" key="1">
    <citation type="submission" date="2019-06" db="EMBL/GenBank/DDBJ databases">
        <title>Enrichment of Autotrophic Halophilic Microorganisms from Red Sea Brine Pool Using Microbial Electrosynthesis System.</title>
        <authorList>
            <person name="Alqahtani M.F."/>
            <person name="Bajracharya S."/>
            <person name="Katuri K.P."/>
            <person name="Ali M."/>
            <person name="Saikaly P.E."/>
        </authorList>
    </citation>
    <scope>NUCLEOTIDE SEQUENCE [LARGE SCALE GENOMIC DNA]</scope>
    <source>
        <strain evidence="3">MES6</strain>
    </source>
</reference>
<comment type="similarity">
    <text evidence="1 2">Belongs to the enoyl-CoA hydratase/isomerase family.</text>
</comment>
<evidence type="ECO:0000256" key="1">
    <source>
        <dbReference type="ARBA" id="ARBA00005254"/>
    </source>
</evidence>
<dbReference type="CDD" id="cd06558">
    <property type="entry name" value="crotonase-like"/>
    <property type="match status" value="1"/>
</dbReference>
<dbReference type="SUPFAM" id="SSF52096">
    <property type="entry name" value="ClpP/crotonase"/>
    <property type="match status" value="1"/>
</dbReference>
<dbReference type="InterPro" id="IPR001753">
    <property type="entry name" value="Enoyl-CoA_hydra/iso"/>
</dbReference>
<dbReference type="PANTHER" id="PTHR42964">
    <property type="entry name" value="ENOYL-COA HYDRATASE"/>
    <property type="match status" value="1"/>
</dbReference>
<evidence type="ECO:0000313" key="3">
    <source>
        <dbReference type="EMBL" id="MTJ05589.1"/>
    </source>
</evidence>
<dbReference type="NCBIfam" id="NF005675">
    <property type="entry name" value="PRK07468.1"/>
    <property type="match status" value="1"/>
</dbReference>
<dbReference type="Proteomes" id="UP000483078">
    <property type="component" value="Unassembled WGS sequence"/>
</dbReference>
<dbReference type="InterPro" id="IPR014748">
    <property type="entry name" value="Enoyl-CoA_hydra_C"/>
</dbReference>
<dbReference type="Gene3D" id="1.10.12.10">
    <property type="entry name" value="Lyase 2-enoyl-coa Hydratase, Chain A, domain 2"/>
    <property type="match status" value="1"/>
</dbReference>
<dbReference type="InterPro" id="IPR018376">
    <property type="entry name" value="Enoyl-CoA_hyd/isom_CS"/>
</dbReference>
<dbReference type="Gene3D" id="3.90.226.10">
    <property type="entry name" value="2-enoyl-CoA Hydratase, Chain A, domain 1"/>
    <property type="match status" value="1"/>
</dbReference>